<dbReference type="EMBL" id="BLXT01007882">
    <property type="protein sequence ID" value="GFO43484.1"/>
    <property type="molecule type" value="Genomic_DNA"/>
</dbReference>
<evidence type="ECO:0000313" key="1">
    <source>
        <dbReference type="EMBL" id="GFO43484.1"/>
    </source>
</evidence>
<comment type="caution">
    <text evidence="1">The sequence shown here is derived from an EMBL/GenBank/DDBJ whole genome shotgun (WGS) entry which is preliminary data.</text>
</comment>
<sequence length="145" mass="16302">MKVPADFRVDSLSKTPPALLMVKKQDKDMEGNNGMNGDRLNFELILLCEDHLFRFKRIYAISGSQALRQAREPVAELKPTTERSIAVNKAGSLSKIPYTSRFGWFGYCIYPVHNKVISDFQALRQARAPVAGLEPTTESSLQISR</sequence>
<reference evidence="1 2" key="1">
    <citation type="journal article" date="2021" name="Elife">
        <title>Chloroplast acquisition without the gene transfer in kleptoplastic sea slugs, Plakobranchus ocellatus.</title>
        <authorList>
            <person name="Maeda T."/>
            <person name="Takahashi S."/>
            <person name="Yoshida T."/>
            <person name="Shimamura S."/>
            <person name="Takaki Y."/>
            <person name="Nagai Y."/>
            <person name="Toyoda A."/>
            <person name="Suzuki Y."/>
            <person name="Arimoto A."/>
            <person name="Ishii H."/>
            <person name="Satoh N."/>
            <person name="Nishiyama T."/>
            <person name="Hasebe M."/>
            <person name="Maruyama T."/>
            <person name="Minagawa J."/>
            <person name="Obokata J."/>
            <person name="Shigenobu S."/>
        </authorList>
    </citation>
    <scope>NUCLEOTIDE SEQUENCE [LARGE SCALE GENOMIC DNA]</scope>
</reference>
<dbReference type="AlphaFoldDB" id="A0AAV4DHI1"/>
<name>A0AAV4DHI1_9GAST</name>
<proteinExistence type="predicted"/>
<evidence type="ECO:0000313" key="2">
    <source>
        <dbReference type="Proteomes" id="UP000735302"/>
    </source>
</evidence>
<dbReference type="Proteomes" id="UP000735302">
    <property type="component" value="Unassembled WGS sequence"/>
</dbReference>
<gene>
    <name evidence="1" type="ORF">PoB_006998900</name>
</gene>
<keyword evidence="2" id="KW-1185">Reference proteome</keyword>
<protein>
    <submittedName>
        <fullName evidence="1">Uncharacterized protein</fullName>
    </submittedName>
</protein>
<accession>A0AAV4DHI1</accession>
<organism evidence="1 2">
    <name type="scientific">Plakobranchus ocellatus</name>
    <dbReference type="NCBI Taxonomy" id="259542"/>
    <lineage>
        <taxon>Eukaryota</taxon>
        <taxon>Metazoa</taxon>
        <taxon>Spiralia</taxon>
        <taxon>Lophotrochozoa</taxon>
        <taxon>Mollusca</taxon>
        <taxon>Gastropoda</taxon>
        <taxon>Heterobranchia</taxon>
        <taxon>Euthyneura</taxon>
        <taxon>Panpulmonata</taxon>
        <taxon>Sacoglossa</taxon>
        <taxon>Placobranchoidea</taxon>
        <taxon>Plakobranchidae</taxon>
        <taxon>Plakobranchus</taxon>
    </lineage>
</organism>